<keyword evidence="1" id="KW-1133">Transmembrane helix</keyword>
<feature type="transmembrane region" description="Helical" evidence="1">
    <location>
        <begin position="123"/>
        <end position="146"/>
    </location>
</feature>
<gene>
    <name evidence="3" type="ORF">C7C56_018810</name>
</gene>
<sequence length="377" mass="42101">MTKLSRLTSIDMLRGFVIALMALDHTRDFFAPTPFDPLDLTLGSAGWYWTRWITNLCAPTFVLLAGASAFLRGLKGDQAELSRYLLSRGAMLILLEMTWISFSWQFGFNVIILQVIWALGAGMMFLGLLVWLPLPAIALIGAALILPHNLLDLAPGAKPGALMMAWHHAGFSPLPGNHGIVFRYPLMPWLGLIAVGYALGPVFRWEPARRQRFLLWAASGLLLAFVLLRAANLYGNPKPWLAQGRGWAVDLMAFMDVEKYPPSLLYLCVTVGLALLLLVAMERIKPVPPLLLFGRTPMFFYVVHIALIHLLGNVYLTARFGSMDTPRGLPLAYVPSLLVCYVAWVAMLALMYWLTRWWCNWRAARPLALADRSSTSC</sequence>
<accession>A0A2U2HH04</accession>
<keyword evidence="1" id="KW-0812">Transmembrane</keyword>
<evidence type="ECO:0000259" key="2">
    <source>
        <dbReference type="Pfam" id="PF07786"/>
    </source>
</evidence>
<dbReference type="InterPro" id="IPR012429">
    <property type="entry name" value="HGSNAT_cat"/>
</dbReference>
<organism evidence="3 4">
    <name type="scientific">Massilia glaciei</name>
    <dbReference type="NCBI Taxonomy" id="1524097"/>
    <lineage>
        <taxon>Bacteria</taxon>
        <taxon>Pseudomonadati</taxon>
        <taxon>Pseudomonadota</taxon>
        <taxon>Betaproteobacteria</taxon>
        <taxon>Burkholderiales</taxon>
        <taxon>Oxalobacteraceae</taxon>
        <taxon>Telluria group</taxon>
        <taxon>Massilia</taxon>
    </lineage>
</organism>
<keyword evidence="1" id="KW-0472">Membrane</keyword>
<dbReference type="AlphaFoldDB" id="A0A2U2HH04"/>
<comment type="caution">
    <text evidence="3">The sequence shown here is derived from an EMBL/GenBank/DDBJ whole genome shotgun (WGS) entry which is preliminary data.</text>
</comment>
<evidence type="ECO:0000313" key="4">
    <source>
        <dbReference type="Proteomes" id="UP000241421"/>
    </source>
</evidence>
<feature type="transmembrane region" description="Helical" evidence="1">
    <location>
        <begin position="292"/>
        <end position="312"/>
    </location>
</feature>
<dbReference type="OrthoDB" id="508112at2"/>
<feature type="transmembrane region" description="Helical" evidence="1">
    <location>
        <begin position="332"/>
        <end position="355"/>
    </location>
</feature>
<feature type="transmembrane region" description="Helical" evidence="1">
    <location>
        <begin position="92"/>
        <end position="117"/>
    </location>
</feature>
<reference evidence="3 4" key="1">
    <citation type="submission" date="2018-04" db="EMBL/GenBank/DDBJ databases">
        <title>Massilia violaceinigra sp. nov., a novel purple-pigmented bacterium isolated from Tianshan glacier, Xinjiang, China.</title>
        <authorList>
            <person name="Wang H."/>
        </authorList>
    </citation>
    <scope>NUCLEOTIDE SEQUENCE [LARGE SCALE GENOMIC DNA]</scope>
    <source>
        <strain evidence="3 4">B448-2</strain>
    </source>
</reference>
<evidence type="ECO:0000313" key="3">
    <source>
        <dbReference type="EMBL" id="PWF44710.1"/>
    </source>
</evidence>
<keyword evidence="4" id="KW-1185">Reference proteome</keyword>
<protein>
    <submittedName>
        <fullName evidence="3">DUF1624 domain-containing protein</fullName>
    </submittedName>
</protein>
<dbReference type="RefSeq" id="WP_106758907.1">
    <property type="nucleotide sequence ID" value="NZ_PXWF02000262.1"/>
</dbReference>
<proteinExistence type="predicted"/>
<dbReference type="PANTHER" id="PTHR40407:SF1">
    <property type="entry name" value="HEPARAN-ALPHA-GLUCOSAMINIDE N-ACETYLTRANSFERASE CATALYTIC DOMAIN-CONTAINING PROTEIN"/>
    <property type="match status" value="1"/>
</dbReference>
<feature type="domain" description="Heparan-alpha-glucosaminide N-acetyltransferase catalytic" evidence="2">
    <location>
        <begin position="6"/>
        <end position="218"/>
    </location>
</feature>
<feature type="transmembrane region" description="Helical" evidence="1">
    <location>
        <begin position="263"/>
        <end position="280"/>
    </location>
</feature>
<feature type="transmembrane region" description="Helical" evidence="1">
    <location>
        <begin position="213"/>
        <end position="231"/>
    </location>
</feature>
<dbReference type="Proteomes" id="UP000241421">
    <property type="component" value="Unassembled WGS sequence"/>
</dbReference>
<dbReference type="PANTHER" id="PTHR40407">
    <property type="entry name" value="MEMBRANE PROTEIN-LIKE PROTEIN"/>
    <property type="match status" value="1"/>
</dbReference>
<feature type="transmembrane region" description="Helical" evidence="1">
    <location>
        <begin position="52"/>
        <end position="71"/>
    </location>
</feature>
<name>A0A2U2HH04_9BURK</name>
<dbReference type="Pfam" id="PF07786">
    <property type="entry name" value="HGSNAT_cat"/>
    <property type="match status" value="1"/>
</dbReference>
<evidence type="ECO:0000256" key="1">
    <source>
        <dbReference type="SAM" id="Phobius"/>
    </source>
</evidence>
<dbReference type="EMBL" id="PXWF02000262">
    <property type="protein sequence ID" value="PWF44710.1"/>
    <property type="molecule type" value="Genomic_DNA"/>
</dbReference>